<dbReference type="PROSITE" id="PS50893">
    <property type="entry name" value="ABC_TRANSPORTER_2"/>
    <property type="match status" value="1"/>
</dbReference>
<evidence type="ECO:0000256" key="3">
    <source>
        <dbReference type="ARBA" id="ARBA00022448"/>
    </source>
</evidence>
<dbReference type="Proteomes" id="UP000053766">
    <property type="component" value="Unassembled WGS sequence"/>
</dbReference>
<evidence type="ECO:0000256" key="1">
    <source>
        <dbReference type="ARBA" id="ARBA00004141"/>
    </source>
</evidence>
<dbReference type="PROSITE" id="PS00211">
    <property type="entry name" value="ABC_TRANSPORTER_1"/>
    <property type="match status" value="1"/>
</dbReference>
<dbReference type="InterPro" id="IPR026082">
    <property type="entry name" value="ABCA"/>
</dbReference>
<proteinExistence type="inferred from homology"/>
<keyword evidence="7 11" id="KW-0067">ATP-binding</keyword>
<evidence type="ECO:0000256" key="2">
    <source>
        <dbReference type="ARBA" id="ARBA00008869"/>
    </source>
</evidence>
<evidence type="ECO:0000256" key="8">
    <source>
        <dbReference type="ARBA" id="ARBA00022989"/>
    </source>
</evidence>
<evidence type="ECO:0000256" key="5">
    <source>
        <dbReference type="ARBA" id="ARBA00022737"/>
    </source>
</evidence>
<dbReference type="InterPro" id="IPR003593">
    <property type="entry name" value="AAA+_ATPase"/>
</dbReference>
<dbReference type="InterPro" id="IPR017871">
    <property type="entry name" value="ABC_transporter-like_CS"/>
</dbReference>
<evidence type="ECO:0000313" key="12">
    <source>
        <dbReference type="Proteomes" id="UP000053766"/>
    </source>
</evidence>
<keyword evidence="8" id="KW-1133">Transmembrane helix</keyword>
<dbReference type="SMART" id="SM00382">
    <property type="entry name" value="AAA"/>
    <property type="match status" value="1"/>
</dbReference>
<keyword evidence="3" id="KW-0813">Transport</keyword>
<name>A0A0D8XTB6_DICVI</name>
<organism evidence="11 12">
    <name type="scientific">Dictyocaulus viviparus</name>
    <name type="common">Bovine lungworm</name>
    <dbReference type="NCBI Taxonomy" id="29172"/>
    <lineage>
        <taxon>Eukaryota</taxon>
        <taxon>Metazoa</taxon>
        <taxon>Ecdysozoa</taxon>
        <taxon>Nematoda</taxon>
        <taxon>Chromadorea</taxon>
        <taxon>Rhabditida</taxon>
        <taxon>Rhabditina</taxon>
        <taxon>Rhabditomorpha</taxon>
        <taxon>Strongyloidea</taxon>
        <taxon>Metastrongylidae</taxon>
        <taxon>Dictyocaulus</taxon>
    </lineage>
</organism>
<dbReference type="EMBL" id="KN716294">
    <property type="protein sequence ID" value="KJH47745.1"/>
    <property type="molecule type" value="Genomic_DNA"/>
</dbReference>
<comment type="similarity">
    <text evidence="2">Belongs to the ABC transporter superfamily. ABCA family.</text>
</comment>
<reference evidence="12" key="2">
    <citation type="journal article" date="2016" name="Sci. Rep.">
        <title>Dictyocaulus viviparus genome, variome and transcriptome elucidate lungworm biology and support future intervention.</title>
        <authorList>
            <person name="McNulty S.N."/>
            <person name="Strube C."/>
            <person name="Rosa B.A."/>
            <person name="Martin J.C."/>
            <person name="Tyagi R."/>
            <person name="Choi Y.J."/>
            <person name="Wang Q."/>
            <person name="Hallsworth Pepin K."/>
            <person name="Zhang X."/>
            <person name="Ozersky P."/>
            <person name="Wilson R.K."/>
            <person name="Sternberg P.W."/>
            <person name="Gasser R.B."/>
            <person name="Mitreva M."/>
        </authorList>
    </citation>
    <scope>NUCLEOTIDE SEQUENCE [LARGE SCALE GENOMIC DNA]</scope>
    <source>
        <strain evidence="12">HannoverDv2000</strain>
    </source>
</reference>
<dbReference type="GO" id="GO:0016887">
    <property type="term" value="F:ATP hydrolysis activity"/>
    <property type="evidence" value="ECO:0007669"/>
    <property type="project" value="InterPro"/>
</dbReference>
<evidence type="ECO:0000259" key="10">
    <source>
        <dbReference type="PROSITE" id="PS50893"/>
    </source>
</evidence>
<dbReference type="PANTHER" id="PTHR19229:SF36">
    <property type="entry name" value="ATP-BINDING CASSETTE SUB-FAMILY A MEMBER 2"/>
    <property type="match status" value="1"/>
</dbReference>
<dbReference type="AlphaFoldDB" id="A0A0D8XTB6"/>
<dbReference type="CDD" id="cd03263">
    <property type="entry name" value="ABC_subfamily_A"/>
    <property type="match status" value="1"/>
</dbReference>
<sequence>MACFFSPSTFGIVVRNLLFAERSGVKITWSTLFDRSEQDSTIFSVGRLMLILSFESVLYFILALYVNKNEITALLGENGAGKSTIMRMIGGNVAPTSGSIIIEGKKIDAMNRVHVGMCPQHNVLFPYLTVLEHLLFYGILKRPTMSWHEITSAADEMIEDLHLEHKRNANTLTLSGGMQRRLCIGIAFIGGSKTVILDEPTAGVDPFARRAIWDLVLKYKRNHTILVATHFLDEADILSDRIAILCEGKLKAIGTSLTLKEQYGAGYRLTVSMRNNRDTMQSGMLDQCCEWLRNYGEKVVVLDNYGSHAEIGLPGWTNSEVFVKLIGKPSTKNLRSIFTGSHMETSSSETE</sequence>
<keyword evidence="12" id="KW-1185">Reference proteome</keyword>
<accession>A0A0D8XTB6</accession>
<dbReference type="GO" id="GO:0016020">
    <property type="term" value="C:membrane"/>
    <property type="evidence" value="ECO:0007669"/>
    <property type="project" value="UniProtKB-SubCell"/>
</dbReference>
<evidence type="ECO:0000256" key="4">
    <source>
        <dbReference type="ARBA" id="ARBA00022692"/>
    </source>
</evidence>
<keyword evidence="9" id="KW-0472">Membrane</keyword>
<feature type="domain" description="ABC transporter" evidence="10">
    <location>
        <begin position="37"/>
        <end position="272"/>
    </location>
</feature>
<dbReference type="FunFam" id="3.40.50.300:FF:000335">
    <property type="entry name" value="ATP binding cassette subfamily A member 5"/>
    <property type="match status" value="1"/>
</dbReference>
<keyword evidence="6" id="KW-0547">Nucleotide-binding</keyword>
<dbReference type="STRING" id="29172.A0A0D8XTB6"/>
<evidence type="ECO:0000256" key="6">
    <source>
        <dbReference type="ARBA" id="ARBA00022741"/>
    </source>
</evidence>
<dbReference type="PANTHER" id="PTHR19229">
    <property type="entry name" value="ATP-BINDING CASSETTE TRANSPORTER SUBFAMILY A ABCA"/>
    <property type="match status" value="1"/>
</dbReference>
<dbReference type="Gene3D" id="3.40.50.300">
    <property type="entry name" value="P-loop containing nucleotide triphosphate hydrolases"/>
    <property type="match status" value="1"/>
</dbReference>
<dbReference type="GO" id="GO:0005319">
    <property type="term" value="F:lipid transporter activity"/>
    <property type="evidence" value="ECO:0007669"/>
    <property type="project" value="TreeGrafter"/>
</dbReference>
<protein>
    <submittedName>
        <fullName evidence="11">ABC transporter, ATP-binding protein</fullName>
    </submittedName>
</protein>
<comment type="subcellular location">
    <subcellularLocation>
        <location evidence="1">Membrane</location>
        <topology evidence="1">Multi-pass membrane protein</topology>
    </subcellularLocation>
</comment>
<keyword evidence="4" id="KW-0812">Transmembrane</keyword>
<dbReference type="InterPro" id="IPR027417">
    <property type="entry name" value="P-loop_NTPase"/>
</dbReference>
<dbReference type="InterPro" id="IPR003439">
    <property type="entry name" value="ABC_transporter-like_ATP-bd"/>
</dbReference>
<evidence type="ECO:0000313" key="11">
    <source>
        <dbReference type="EMBL" id="KJH47745.1"/>
    </source>
</evidence>
<gene>
    <name evidence="11" type="ORF">DICVIV_06154</name>
</gene>
<evidence type="ECO:0000256" key="9">
    <source>
        <dbReference type="ARBA" id="ARBA00023136"/>
    </source>
</evidence>
<reference evidence="11 12" key="1">
    <citation type="submission" date="2013-11" db="EMBL/GenBank/DDBJ databases">
        <title>Draft genome of the bovine lungworm Dictyocaulus viviparus.</title>
        <authorList>
            <person name="Mitreva M."/>
        </authorList>
    </citation>
    <scope>NUCLEOTIDE SEQUENCE [LARGE SCALE GENOMIC DNA]</scope>
    <source>
        <strain evidence="11 12">HannoverDv2000</strain>
    </source>
</reference>
<dbReference type="GO" id="GO:0140359">
    <property type="term" value="F:ABC-type transporter activity"/>
    <property type="evidence" value="ECO:0007669"/>
    <property type="project" value="InterPro"/>
</dbReference>
<keyword evidence="5" id="KW-0677">Repeat</keyword>
<dbReference type="OrthoDB" id="416154at2759"/>
<dbReference type="SUPFAM" id="SSF52540">
    <property type="entry name" value="P-loop containing nucleoside triphosphate hydrolases"/>
    <property type="match status" value="1"/>
</dbReference>
<dbReference type="GO" id="GO:0005524">
    <property type="term" value="F:ATP binding"/>
    <property type="evidence" value="ECO:0007669"/>
    <property type="project" value="UniProtKB-KW"/>
</dbReference>
<dbReference type="Pfam" id="PF00005">
    <property type="entry name" value="ABC_tran"/>
    <property type="match status" value="1"/>
</dbReference>
<evidence type="ECO:0000256" key="7">
    <source>
        <dbReference type="ARBA" id="ARBA00022840"/>
    </source>
</evidence>